<dbReference type="EMBL" id="CAJFCJ010000007">
    <property type="protein sequence ID" value="CAD5117937.1"/>
    <property type="molecule type" value="Genomic_DNA"/>
</dbReference>
<reference evidence="3 4" key="1">
    <citation type="submission" date="2020-08" db="EMBL/GenBank/DDBJ databases">
        <authorList>
            <person name="Hejnol A."/>
        </authorList>
    </citation>
    <scope>NUCLEOTIDE SEQUENCE [LARGE SCALE GENOMIC DNA]</scope>
</reference>
<dbReference type="Pfam" id="PF03194">
    <property type="entry name" value="LUC7"/>
    <property type="match status" value="1"/>
</dbReference>
<comment type="similarity">
    <text evidence="1">Belongs to the Luc7 family.</text>
</comment>
<feature type="compositionally biased region" description="Basic residues" evidence="2">
    <location>
        <begin position="266"/>
        <end position="309"/>
    </location>
</feature>
<feature type="compositionally biased region" description="Basic and acidic residues" evidence="2">
    <location>
        <begin position="238"/>
        <end position="265"/>
    </location>
</feature>
<name>A0A7I8VPE0_9ANNE</name>
<dbReference type="OrthoDB" id="153872at2759"/>
<organism evidence="3 4">
    <name type="scientific">Dimorphilus gyrociliatus</name>
    <dbReference type="NCBI Taxonomy" id="2664684"/>
    <lineage>
        <taxon>Eukaryota</taxon>
        <taxon>Metazoa</taxon>
        <taxon>Spiralia</taxon>
        <taxon>Lophotrochozoa</taxon>
        <taxon>Annelida</taxon>
        <taxon>Polychaeta</taxon>
        <taxon>Polychaeta incertae sedis</taxon>
        <taxon>Dinophilidae</taxon>
        <taxon>Dimorphilus</taxon>
    </lineage>
</organism>
<dbReference type="GO" id="GO:0005685">
    <property type="term" value="C:U1 snRNP"/>
    <property type="evidence" value="ECO:0007669"/>
    <property type="project" value="InterPro"/>
</dbReference>
<evidence type="ECO:0000313" key="4">
    <source>
        <dbReference type="Proteomes" id="UP000549394"/>
    </source>
</evidence>
<sequence length="309" mass="36138">MSAADQVRAMLDELMGTNRDGVIKREQQILFDDPRVCKSFLLGCCPHDILASTRADLGDCRKIHDLGLRADYEQAAKRKDHFYDVEAAEQLQAFINDCDRKIEVAKKKLKETQQELGEDALAKGDDIHALGEQIGTKLAKAEELGAEGRVEESLALMEEVENLKKRKADSEVEYRNAIPASCYQQQKLRVCEVCAAYLGIHDNDRRLADHFGGKLHLGFIEIRQKLDDFSQNLMERRLEKEKARSSRRDDRRDRRSRSRSREQYRDKRRSRSRDRHRRKHRSRSKSRDRKRKSKDKRKRSRSRSRSNSR</sequence>
<dbReference type="GO" id="GO:0006376">
    <property type="term" value="P:mRNA splice site recognition"/>
    <property type="evidence" value="ECO:0007669"/>
    <property type="project" value="InterPro"/>
</dbReference>
<dbReference type="GO" id="GO:0003729">
    <property type="term" value="F:mRNA binding"/>
    <property type="evidence" value="ECO:0007669"/>
    <property type="project" value="InterPro"/>
</dbReference>
<dbReference type="InterPro" id="IPR004882">
    <property type="entry name" value="Luc7-rel"/>
</dbReference>
<proteinExistence type="inferred from homology"/>
<keyword evidence="4" id="KW-1185">Reference proteome</keyword>
<protein>
    <submittedName>
        <fullName evidence="3">DgyrCDS6681</fullName>
    </submittedName>
</protein>
<evidence type="ECO:0000313" key="3">
    <source>
        <dbReference type="EMBL" id="CAD5117937.1"/>
    </source>
</evidence>
<accession>A0A7I8VPE0</accession>
<dbReference type="Proteomes" id="UP000549394">
    <property type="component" value="Unassembled WGS sequence"/>
</dbReference>
<comment type="caution">
    <text evidence="3">The sequence shown here is derived from an EMBL/GenBank/DDBJ whole genome shotgun (WGS) entry which is preliminary data.</text>
</comment>
<evidence type="ECO:0000256" key="2">
    <source>
        <dbReference type="SAM" id="MobiDB-lite"/>
    </source>
</evidence>
<gene>
    <name evidence="3" type="ORF">DGYR_LOCUS6398</name>
</gene>
<evidence type="ECO:0000256" key="1">
    <source>
        <dbReference type="ARBA" id="ARBA00005655"/>
    </source>
</evidence>
<dbReference type="AlphaFoldDB" id="A0A7I8VPE0"/>
<dbReference type="PANTHER" id="PTHR12375">
    <property type="entry name" value="RNA-BINDING PROTEIN LUC7-RELATED"/>
    <property type="match status" value="1"/>
</dbReference>
<feature type="region of interest" description="Disordered" evidence="2">
    <location>
        <begin position="238"/>
        <end position="309"/>
    </location>
</feature>